<dbReference type="EMBL" id="AWXZ01000015">
    <property type="protein sequence ID" value="ESR26422.1"/>
    <property type="molecule type" value="Genomic_DNA"/>
</dbReference>
<evidence type="ECO:0000256" key="2">
    <source>
        <dbReference type="SAM" id="MobiDB-lite"/>
    </source>
</evidence>
<name>V4R3D0_9HYPH</name>
<dbReference type="eggNOG" id="ENOG5032YD6">
    <property type="taxonomic scope" value="Bacteria"/>
</dbReference>
<dbReference type="RefSeq" id="WP_023431068.1">
    <property type="nucleotide sequence ID" value="NZ_AWXZ01000015.1"/>
</dbReference>
<comment type="caution">
    <text evidence="4">The sequence shown here is derived from an EMBL/GenBank/DDBJ whole genome shotgun (WGS) entry which is preliminary data.</text>
</comment>
<feature type="chain" id="PRO_5004726493" evidence="3">
    <location>
        <begin position="22"/>
        <end position="159"/>
    </location>
</feature>
<keyword evidence="3" id="KW-0732">Signal</keyword>
<proteinExistence type="predicted"/>
<keyword evidence="1" id="KW-0175">Coiled coil</keyword>
<evidence type="ECO:0000256" key="1">
    <source>
        <dbReference type="SAM" id="Coils"/>
    </source>
</evidence>
<feature type="signal peptide" evidence="3">
    <location>
        <begin position="1"/>
        <end position="21"/>
    </location>
</feature>
<reference evidence="4 5" key="1">
    <citation type="journal article" date="2014" name="Genome Announc.">
        <title>Draft Genome Sequence of Lutibaculum baratangense Strain AMV1T, Isolated from a Mud Volcano in Andamans, India.</title>
        <authorList>
            <person name="Singh A."/>
            <person name="Sreenivas A."/>
            <person name="Sathyanarayana Reddy G."/>
            <person name="Pinnaka A.K."/>
            <person name="Shivaji S."/>
        </authorList>
    </citation>
    <scope>NUCLEOTIDE SEQUENCE [LARGE SCALE GENOMIC DNA]</scope>
    <source>
        <strain evidence="4 5">AMV1</strain>
    </source>
</reference>
<evidence type="ECO:0000313" key="4">
    <source>
        <dbReference type="EMBL" id="ESR26422.1"/>
    </source>
</evidence>
<gene>
    <name evidence="4" type="ORF">N177_0922</name>
</gene>
<dbReference type="AlphaFoldDB" id="V4R3D0"/>
<dbReference type="OrthoDB" id="7870871at2"/>
<feature type="compositionally biased region" description="Low complexity" evidence="2">
    <location>
        <begin position="122"/>
        <end position="132"/>
    </location>
</feature>
<accession>V4R3D0</accession>
<feature type="region of interest" description="Disordered" evidence="2">
    <location>
        <begin position="103"/>
        <end position="132"/>
    </location>
</feature>
<evidence type="ECO:0000256" key="3">
    <source>
        <dbReference type="SAM" id="SignalP"/>
    </source>
</evidence>
<protein>
    <submittedName>
        <fullName evidence="4">Uncharacterized protein</fullName>
    </submittedName>
</protein>
<sequence length="159" mass="16958">MRSLVALSAFLALLVAPAVLAQEAQPDTEGGRYMLREVDGGYLRVDRDTGDTSICRGSGAGWTCTLVADDRRAYEDELERLAAENAELADRVASLRDEVARLRGGDATTGGEAGEGKRPRPSSVATTNSSSSCRARRISTGCRRRSRSSCAGLSRCCAR</sequence>
<dbReference type="Proteomes" id="UP000017819">
    <property type="component" value="Unassembled WGS sequence"/>
</dbReference>
<feature type="coiled-coil region" evidence="1">
    <location>
        <begin position="71"/>
        <end position="98"/>
    </location>
</feature>
<organism evidence="4 5">
    <name type="scientific">Lutibaculum baratangense AMV1</name>
    <dbReference type="NCBI Taxonomy" id="631454"/>
    <lineage>
        <taxon>Bacteria</taxon>
        <taxon>Pseudomonadati</taxon>
        <taxon>Pseudomonadota</taxon>
        <taxon>Alphaproteobacteria</taxon>
        <taxon>Hyphomicrobiales</taxon>
        <taxon>Tepidamorphaceae</taxon>
        <taxon>Lutibaculum</taxon>
    </lineage>
</organism>
<keyword evidence="5" id="KW-1185">Reference proteome</keyword>
<evidence type="ECO:0000313" key="5">
    <source>
        <dbReference type="Proteomes" id="UP000017819"/>
    </source>
</evidence>